<proteinExistence type="predicted"/>
<reference evidence="7 8" key="1">
    <citation type="submission" date="2022-08" db="EMBL/GenBank/DDBJ databases">
        <authorList>
            <person name="Somphong A."/>
            <person name="Phongsopitanun W."/>
        </authorList>
    </citation>
    <scope>NUCLEOTIDE SEQUENCE [LARGE SCALE GENOMIC DNA]</scope>
    <source>
        <strain evidence="7 8">LP11</strain>
    </source>
</reference>
<accession>A0ABT2ATZ1</accession>
<dbReference type="PRINTS" id="PR00368">
    <property type="entry name" value="FADPNR"/>
</dbReference>
<keyword evidence="8" id="KW-1185">Reference proteome</keyword>
<dbReference type="Proteomes" id="UP001205612">
    <property type="component" value="Unassembled WGS sequence"/>
</dbReference>
<comment type="caution">
    <text evidence="7">The sequence shown here is derived from an EMBL/GenBank/DDBJ whole genome shotgun (WGS) entry which is preliminary data.</text>
</comment>
<dbReference type="InterPro" id="IPR016156">
    <property type="entry name" value="FAD/NAD-linked_Rdtase_dimer_sf"/>
</dbReference>
<evidence type="ECO:0000256" key="2">
    <source>
        <dbReference type="ARBA" id="ARBA00022630"/>
    </source>
</evidence>
<dbReference type="Gene3D" id="3.30.390.30">
    <property type="match status" value="1"/>
</dbReference>
<evidence type="ECO:0000313" key="8">
    <source>
        <dbReference type="Proteomes" id="UP001205612"/>
    </source>
</evidence>
<keyword evidence="4" id="KW-0560">Oxidoreductase</keyword>
<evidence type="ECO:0000259" key="6">
    <source>
        <dbReference type="Pfam" id="PF14759"/>
    </source>
</evidence>
<dbReference type="Pfam" id="PF14759">
    <property type="entry name" value="Reductase_C"/>
    <property type="match status" value="1"/>
</dbReference>
<dbReference type="InterPro" id="IPR023753">
    <property type="entry name" value="FAD/NAD-binding_dom"/>
</dbReference>
<dbReference type="PANTHER" id="PTHR43557">
    <property type="entry name" value="APOPTOSIS-INDUCING FACTOR 1"/>
    <property type="match status" value="1"/>
</dbReference>
<dbReference type="InterPro" id="IPR028202">
    <property type="entry name" value="Reductase_C"/>
</dbReference>
<evidence type="ECO:0000256" key="4">
    <source>
        <dbReference type="ARBA" id="ARBA00023002"/>
    </source>
</evidence>
<dbReference type="Gene3D" id="3.50.50.60">
    <property type="entry name" value="FAD/NAD(P)-binding domain"/>
    <property type="match status" value="2"/>
</dbReference>
<dbReference type="PRINTS" id="PR00411">
    <property type="entry name" value="PNDRDTASEI"/>
</dbReference>
<organism evidence="7 8">
    <name type="scientific">Streptomyces pyxinicus</name>
    <dbReference type="NCBI Taxonomy" id="2970331"/>
    <lineage>
        <taxon>Bacteria</taxon>
        <taxon>Bacillati</taxon>
        <taxon>Actinomycetota</taxon>
        <taxon>Actinomycetes</taxon>
        <taxon>Kitasatosporales</taxon>
        <taxon>Streptomycetaceae</taxon>
        <taxon>Streptomyces</taxon>
    </lineage>
</organism>
<keyword evidence="2" id="KW-0285">Flavoprotein</keyword>
<keyword evidence="3" id="KW-0274">FAD</keyword>
<protein>
    <submittedName>
        <fullName evidence="7">FAD-dependent oxidoreductase</fullName>
    </submittedName>
</protein>
<evidence type="ECO:0000256" key="3">
    <source>
        <dbReference type="ARBA" id="ARBA00022827"/>
    </source>
</evidence>
<name>A0ABT2ATZ1_9ACTN</name>
<dbReference type="InterPro" id="IPR036188">
    <property type="entry name" value="FAD/NAD-bd_sf"/>
</dbReference>
<dbReference type="SUPFAM" id="SSF51905">
    <property type="entry name" value="FAD/NAD(P)-binding domain"/>
    <property type="match status" value="2"/>
</dbReference>
<evidence type="ECO:0000313" key="7">
    <source>
        <dbReference type="EMBL" id="MCS0599714.1"/>
    </source>
</evidence>
<dbReference type="EMBL" id="JANUGP010000001">
    <property type="protein sequence ID" value="MCS0599714.1"/>
    <property type="molecule type" value="Genomic_DNA"/>
</dbReference>
<dbReference type="SUPFAM" id="SSF55424">
    <property type="entry name" value="FAD/NAD-linked reductases, dimerisation (C-terminal) domain"/>
    <property type="match status" value="1"/>
</dbReference>
<evidence type="ECO:0000259" key="5">
    <source>
        <dbReference type="Pfam" id="PF07992"/>
    </source>
</evidence>
<comment type="cofactor">
    <cofactor evidence="1">
        <name>FAD</name>
        <dbReference type="ChEBI" id="CHEBI:57692"/>
    </cofactor>
</comment>
<feature type="domain" description="FAD/NAD(P)-binding" evidence="5">
    <location>
        <begin position="4"/>
        <end position="304"/>
    </location>
</feature>
<feature type="domain" description="Reductase C-terminal" evidence="6">
    <location>
        <begin position="323"/>
        <end position="406"/>
    </location>
</feature>
<sequence>MRRYDVIIAGAGHAGSAVAGELRAAGFTGTILLVGDEPRLPYQRPPLSKGWLTASPDPEALELRPAAFYAQERIDLLLGSRAEKVEPAANLLRLADGTELTWRHLVLATGAGPRVPRLPGVGLDGVHVLRDMDDATLLKAALESGQRLVVIGGGWVGLEVAASARARGVRVTVLEARPRLLARTAGPTVAACLERHHLSRGVDIRTGAQAERLFAGPDGRVGAVRLADGSCLDCDAVLLAVGAVPRDALARAAGLVCRDGVLVDAQGATDAPGVYAVGDVTVRPLAGESFSGRLESIQSAHEQARRTAAAICGRPQRPLETPWFWSEQYELRIQIAGLPLEAGTSVLRGEPDGPGFAVFHLRGDRLRAVEAVSAPREFALGRKLIGEGARVLASALGDQTRPLREAVLGHG</sequence>
<evidence type="ECO:0000256" key="1">
    <source>
        <dbReference type="ARBA" id="ARBA00001974"/>
    </source>
</evidence>
<dbReference type="PANTHER" id="PTHR43557:SF2">
    <property type="entry name" value="RIESKE DOMAIN-CONTAINING PROTEIN-RELATED"/>
    <property type="match status" value="1"/>
</dbReference>
<dbReference type="RefSeq" id="WP_258775901.1">
    <property type="nucleotide sequence ID" value="NZ_JANUGP010000001.1"/>
</dbReference>
<dbReference type="Pfam" id="PF07992">
    <property type="entry name" value="Pyr_redox_2"/>
    <property type="match status" value="1"/>
</dbReference>
<dbReference type="InterPro" id="IPR050446">
    <property type="entry name" value="FAD-oxidoreductase/Apoptosis"/>
</dbReference>
<gene>
    <name evidence="7" type="ORF">NX794_00425</name>
</gene>